<dbReference type="RefSeq" id="WP_086072022.1">
    <property type="nucleotide sequence ID" value="NZ_CP021109.1"/>
</dbReference>
<organism evidence="5 6">
    <name type="scientific">Bordetella genomosp. 9</name>
    <dbReference type="NCBI Taxonomy" id="1416803"/>
    <lineage>
        <taxon>Bacteria</taxon>
        <taxon>Pseudomonadati</taxon>
        <taxon>Pseudomonadota</taxon>
        <taxon>Betaproteobacteria</taxon>
        <taxon>Burkholderiales</taxon>
        <taxon>Alcaligenaceae</taxon>
        <taxon>Bordetella</taxon>
    </lineage>
</organism>
<dbReference type="Gene3D" id="3.90.950.10">
    <property type="match status" value="1"/>
</dbReference>
<dbReference type="AlphaFoldDB" id="A0A1W6YYG4"/>
<accession>A0A1W6YYG4</accession>
<dbReference type="HAMAP" id="MF_00528">
    <property type="entry name" value="Maf"/>
    <property type="match status" value="1"/>
</dbReference>
<dbReference type="Pfam" id="PF02545">
    <property type="entry name" value="Maf"/>
    <property type="match status" value="1"/>
</dbReference>
<dbReference type="InterPro" id="IPR029001">
    <property type="entry name" value="ITPase-like_fam"/>
</dbReference>
<sequence>MAFADSHPVPRLYLASTSPRRRELLHQIGIAHRVLNVPAPPGEDEPRHPGEAGADYVRRTAREKAQRGELAIRDQGLPPLPLLAADTTVILDGEVLGKPDGRAHAIDMLGRLSGSRHQVHTAVVVCADGRMFEDVSITEVRMRTITRAEIERYCDSGEPYGKAGAYGIQGVAAAFIARIDGSYTGVMGLPLYETAALLRRVGIDVP</sequence>
<evidence type="ECO:0000313" key="6">
    <source>
        <dbReference type="Proteomes" id="UP000194139"/>
    </source>
</evidence>
<feature type="site" description="Important for substrate specificity" evidence="4">
    <location>
        <position position="169"/>
    </location>
</feature>
<dbReference type="InterPro" id="IPR003697">
    <property type="entry name" value="Maf-like"/>
</dbReference>
<dbReference type="SUPFAM" id="SSF52972">
    <property type="entry name" value="ITPase-like"/>
    <property type="match status" value="1"/>
</dbReference>
<keyword evidence="6" id="KW-1185">Reference proteome</keyword>
<keyword evidence="3 4" id="KW-0546">Nucleotide metabolism</keyword>
<dbReference type="GO" id="GO:0036218">
    <property type="term" value="F:dTTP diphosphatase activity"/>
    <property type="evidence" value="ECO:0007669"/>
    <property type="project" value="RHEA"/>
</dbReference>
<feature type="active site" description="Proton acceptor" evidence="4">
    <location>
        <position position="86"/>
    </location>
</feature>
<dbReference type="GO" id="GO:0036221">
    <property type="term" value="F:UTP diphosphatase activity"/>
    <property type="evidence" value="ECO:0007669"/>
    <property type="project" value="RHEA"/>
</dbReference>
<dbReference type="EMBL" id="CP021109">
    <property type="protein sequence ID" value="ARP86137.1"/>
    <property type="molecule type" value="Genomic_DNA"/>
</dbReference>
<keyword evidence="2 4" id="KW-0378">Hydrolase</keyword>
<evidence type="ECO:0000313" key="5">
    <source>
        <dbReference type="EMBL" id="ARP86137.1"/>
    </source>
</evidence>
<dbReference type="PANTHER" id="PTHR43213">
    <property type="entry name" value="BIFUNCTIONAL DTTP/UTP PYROPHOSPHATASE/METHYLTRANSFERASE PROTEIN-RELATED"/>
    <property type="match status" value="1"/>
</dbReference>
<comment type="cofactor">
    <cofactor evidence="1 4">
        <name>a divalent metal cation</name>
        <dbReference type="ChEBI" id="CHEBI:60240"/>
    </cofactor>
</comment>
<comment type="catalytic activity">
    <reaction evidence="4">
        <text>dTTP + H2O = dTMP + diphosphate + H(+)</text>
        <dbReference type="Rhea" id="RHEA:28534"/>
        <dbReference type="ChEBI" id="CHEBI:15377"/>
        <dbReference type="ChEBI" id="CHEBI:15378"/>
        <dbReference type="ChEBI" id="CHEBI:33019"/>
        <dbReference type="ChEBI" id="CHEBI:37568"/>
        <dbReference type="ChEBI" id="CHEBI:63528"/>
        <dbReference type="EC" id="3.6.1.9"/>
    </reaction>
</comment>
<protein>
    <recommendedName>
        <fullName evidence="4">dTTP/UTP pyrophosphatase</fullName>
        <shortName evidence="4">dTTPase/UTPase</shortName>
        <ecNumber evidence="4">3.6.1.9</ecNumber>
    </recommendedName>
    <alternativeName>
        <fullName evidence="4">Nucleoside triphosphate pyrophosphatase</fullName>
    </alternativeName>
    <alternativeName>
        <fullName evidence="4">Nucleotide pyrophosphatase</fullName>
        <shortName evidence="4">Nucleotide PPase</shortName>
    </alternativeName>
</protein>
<dbReference type="CDD" id="cd00555">
    <property type="entry name" value="Maf"/>
    <property type="match status" value="1"/>
</dbReference>
<comment type="catalytic activity">
    <reaction evidence="4">
        <text>UTP + H2O = UMP + diphosphate + H(+)</text>
        <dbReference type="Rhea" id="RHEA:29395"/>
        <dbReference type="ChEBI" id="CHEBI:15377"/>
        <dbReference type="ChEBI" id="CHEBI:15378"/>
        <dbReference type="ChEBI" id="CHEBI:33019"/>
        <dbReference type="ChEBI" id="CHEBI:46398"/>
        <dbReference type="ChEBI" id="CHEBI:57865"/>
        <dbReference type="EC" id="3.6.1.9"/>
    </reaction>
</comment>
<comment type="function">
    <text evidence="4">Nucleoside triphosphate pyrophosphatase that hydrolyzes dTTP and UTP. May have a dual role in cell division arrest and in preventing the incorporation of modified nucleotides into cellular nucleic acids.</text>
</comment>
<evidence type="ECO:0000256" key="4">
    <source>
        <dbReference type="HAMAP-Rule" id="MF_00528"/>
    </source>
</evidence>
<dbReference type="Proteomes" id="UP000194139">
    <property type="component" value="Chromosome"/>
</dbReference>
<feature type="site" description="Important for substrate specificity" evidence="4">
    <location>
        <position position="20"/>
    </location>
</feature>
<gene>
    <name evidence="5" type="ORF">CAL13_07920</name>
</gene>
<name>A0A1W6YYG4_9BORD</name>
<dbReference type="GO" id="GO:0005737">
    <property type="term" value="C:cytoplasm"/>
    <property type="evidence" value="ECO:0007669"/>
    <property type="project" value="UniProtKB-SubCell"/>
</dbReference>
<dbReference type="EC" id="3.6.1.9" evidence="4"/>
<evidence type="ECO:0000256" key="1">
    <source>
        <dbReference type="ARBA" id="ARBA00001968"/>
    </source>
</evidence>
<comment type="caution">
    <text evidence="4">Lacks conserved residue(s) required for the propagation of feature annotation.</text>
</comment>
<reference evidence="5 6" key="1">
    <citation type="submission" date="2017-05" db="EMBL/GenBank/DDBJ databases">
        <title>Complete and WGS of Bordetella genogroups.</title>
        <authorList>
            <person name="Spilker T."/>
            <person name="LiPuma J."/>
        </authorList>
    </citation>
    <scope>NUCLEOTIDE SEQUENCE [LARGE SCALE GENOMIC DNA]</scope>
    <source>
        <strain evidence="5 6">AU17164</strain>
    </source>
</reference>
<comment type="similarity">
    <text evidence="4">Belongs to the Maf family. YhdE subfamily.</text>
</comment>
<keyword evidence="4" id="KW-0963">Cytoplasm</keyword>
<evidence type="ECO:0000256" key="2">
    <source>
        <dbReference type="ARBA" id="ARBA00022801"/>
    </source>
</evidence>
<dbReference type="GO" id="GO:0009117">
    <property type="term" value="P:nucleotide metabolic process"/>
    <property type="evidence" value="ECO:0007669"/>
    <property type="project" value="UniProtKB-KW"/>
</dbReference>
<comment type="subcellular location">
    <subcellularLocation>
        <location evidence="4">Cytoplasm</location>
    </subcellularLocation>
</comment>
<dbReference type="NCBIfam" id="TIGR00172">
    <property type="entry name" value="maf"/>
    <property type="match status" value="1"/>
</dbReference>
<evidence type="ECO:0000256" key="3">
    <source>
        <dbReference type="ARBA" id="ARBA00023080"/>
    </source>
</evidence>
<dbReference type="PANTHER" id="PTHR43213:SF5">
    <property type="entry name" value="BIFUNCTIONAL DTTP_UTP PYROPHOSPHATASE_METHYLTRANSFERASE PROTEIN-RELATED"/>
    <property type="match status" value="1"/>
</dbReference>
<feature type="site" description="Important for substrate specificity" evidence="4">
    <location>
        <position position="87"/>
    </location>
</feature>
<proteinExistence type="inferred from homology"/>
<dbReference type="PIRSF" id="PIRSF006305">
    <property type="entry name" value="Maf"/>
    <property type="match status" value="1"/>
</dbReference>